<name>A0A2S0VMU8_9ALTE</name>
<organism evidence="1 2">
    <name type="scientific">Saccharobesus litoralis</name>
    <dbReference type="NCBI Taxonomy" id="2172099"/>
    <lineage>
        <taxon>Bacteria</taxon>
        <taxon>Pseudomonadati</taxon>
        <taxon>Pseudomonadota</taxon>
        <taxon>Gammaproteobacteria</taxon>
        <taxon>Alteromonadales</taxon>
        <taxon>Alteromonadaceae</taxon>
        <taxon>Saccharobesus</taxon>
    </lineage>
</organism>
<dbReference type="InterPro" id="IPR013783">
    <property type="entry name" value="Ig-like_fold"/>
</dbReference>
<reference evidence="1 2" key="1">
    <citation type="submission" date="2018-01" db="EMBL/GenBank/DDBJ databases">
        <title>Genome sequence of a Cantenovulum-like bacteria.</title>
        <authorList>
            <person name="Tan W.R."/>
            <person name="Lau N.-S."/>
            <person name="Go F."/>
            <person name="Amirul A.-A.A."/>
        </authorList>
    </citation>
    <scope>NUCLEOTIDE SEQUENCE [LARGE SCALE GENOMIC DNA]</scope>
    <source>
        <strain evidence="1 2">CCB-QB4</strain>
    </source>
</reference>
<accession>A0A2S0VMU8</accession>
<proteinExistence type="predicted"/>
<dbReference type="SUPFAM" id="SSF75011">
    <property type="entry name" value="3-carboxy-cis,cis-mucoante lactonizing enzyme"/>
    <property type="match status" value="1"/>
</dbReference>
<dbReference type="AlphaFoldDB" id="A0A2S0VMU8"/>
<gene>
    <name evidence="1" type="ORF">C2869_03470</name>
</gene>
<dbReference type="PROSITE" id="PS51257">
    <property type="entry name" value="PROKAR_LIPOPROTEIN"/>
    <property type="match status" value="1"/>
</dbReference>
<dbReference type="RefSeq" id="WP_108601627.1">
    <property type="nucleotide sequence ID" value="NZ_CP026604.1"/>
</dbReference>
<dbReference type="OrthoDB" id="5706299at2"/>
<dbReference type="Gene3D" id="2.60.40.10">
    <property type="entry name" value="Immunoglobulins"/>
    <property type="match status" value="1"/>
</dbReference>
<protein>
    <submittedName>
        <fullName evidence="1">Uncharacterized protein</fullName>
    </submittedName>
</protein>
<keyword evidence="2" id="KW-1185">Reference proteome</keyword>
<evidence type="ECO:0000313" key="1">
    <source>
        <dbReference type="EMBL" id="AWB65551.1"/>
    </source>
</evidence>
<dbReference type="KEGG" id="cate:C2869_03470"/>
<sequence length="989" mass="103828">MKQFKLKQNLCRNLFLASLPMFMVACGGEDSKIIDLESPNNDGATTSPIVVSSIDDARLGSFNSFESFTVDGLAEGTEATIFVTQPFVYKIERNGQLITLRATNKPGVDDFQIFYQDGSNGDLDSLKLYTPRIPVGFTSFTSTVQNGDVVTVGAIASVEPSTSISGQAKVGLTEVPLSLVTTTADTVPNDFEFIGTEDSISAHLGEELEISFYVTGIDYATPISLVTDTTPKADDDTSSALGSARFAIGSGGIAGFEDRLLDSTIDNDEAAQSDLDVALTYFKAVAAQTAATDVETQVRKDFLDDGKDDETEIQAEIAARLPAAVAEAELAVETTLTEAFDKEKLGQLVKLTATAPLDYDQTATVTIDVGGVQKTWTITTDQDTTPEAIEFNQPETTKEQDESFETSAFEVVGINIPTPISITNGQYKITRDGVTGEYTADAGLVEEGDKITIKLAAGQVFDGSVTAVLDIGGVTQEVTVVTESQDLVPDDFSFDPKNAAPGTYGVSSTVITVMGINDATPITITGGEYQIGQADFTSQAGTVTAGDKVSIRAMAGATLGDKTNVTLDIGGVTADYVVTAALQLEGKVLFPPVNSFTEDDKITVRGSLTPPTGGVPTSVTVNGESATLDGNNWSVTLTDLQVGQNTLAIEAKDSLSGLWNSSVTVTRGAVTDAFPAGGESFVNMEDVAIDMDAQKYYVMSSTSANDAKVFEVDMATGARSLFVDVQVLQSDKGIDKGKKGTRSMGVAYSSLDKEVYVGNFKDDAVYQIPVAGDAAGRITSGSILSAHPAHSKVANGAQMHDPVEMDIDTERNLLIVATENGTQLTGVIAIDLASGDRSNFMPNKTPNNKALSVAVDVDGVAGDTGDRYFFVRKGSQTEVVMIDLANGNAESVFATGFGDAQSIDVNRSAGMLVVGDNGDNAIKLVSLADGSSITDLSATGSDKNALKQVAAIATEEGMGYAVVVDRNSNALVAVDLSTGDRVFISKNAN</sequence>
<dbReference type="EMBL" id="CP026604">
    <property type="protein sequence ID" value="AWB65551.1"/>
    <property type="molecule type" value="Genomic_DNA"/>
</dbReference>
<dbReference type="Proteomes" id="UP000244441">
    <property type="component" value="Chromosome"/>
</dbReference>
<evidence type="ECO:0000313" key="2">
    <source>
        <dbReference type="Proteomes" id="UP000244441"/>
    </source>
</evidence>